<evidence type="ECO:0000256" key="8">
    <source>
        <dbReference type="ARBA" id="ARBA00022842"/>
    </source>
</evidence>
<dbReference type="GO" id="GO:0004527">
    <property type="term" value="F:exonuclease activity"/>
    <property type="evidence" value="ECO:0007669"/>
    <property type="project" value="UniProtKB-KW"/>
</dbReference>
<dbReference type="GO" id="GO:0046872">
    <property type="term" value="F:metal ion binding"/>
    <property type="evidence" value="ECO:0007669"/>
    <property type="project" value="UniProtKB-KW"/>
</dbReference>
<evidence type="ECO:0000256" key="2">
    <source>
        <dbReference type="ARBA" id="ARBA00001946"/>
    </source>
</evidence>
<comment type="caution">
    <text evidence="13">The sequence shown here is derived from an EMBL/GenBank/DDBJ whole genome shotgun (WGS) entry which is preliminary data.</text>
</comment>
<keyword evidence="5" id="KW-0479">Metal-binding</keyword>
<proteinExistence type="predicted"/>
<protein>
    <submittedName>
        <fullName evidence="13">Endonuclease/exonuclease/phosphatase family</fullName>
    </submittedName>
</protein>
<dbReference type="Pfam" id="PF04457">
    <property type="entry name" value="MJ1316"/>
    <property type="match status" value="1"/>
</dbReference>
<evidence type="ECO:0000259" key="9">
    <source>
        <dbReference type="Pfam" id="PF03372"/>
    </source>
</evidence>
<feature type="domain" description="Poly(A) polymerase nucleotidyltransferase" evidence="12">
    <location>
        <begin position="691"/>
        <end position="815"/>
    </location>
</feature>
<evidence type="ECO:0000259" key="10">
    <source>
        <dbReference type="Pfam" id="PF04457"/>
    </source>
</evidence>
<evidence type="ECO:0000259" key="11">
    <source>
        <dbReference type="Pfam" id="PF04928"/>
    </source>
</evidence>
<dbReference type="PATRIC" id="fig|378806.16.peg.2066"/>
<keyword evidence="8" id="KW-0460">Magnesium</keyword>
<feature type="domain" description="MJ1316 RNA cyclic group end recognition" evidence="10">
    <location>
        <begin position="63"/>
        <end position="126"/>
    </location>
</feature>
<evidence type="ECO:0000313" key="14">
    <source>
        <dbReference type="Proteomes" id="UP000032702"/>
    </source>
</evidence>
<dbReference type="Proteomes" id="UP000032702">
    <property type="component" value="Unassembled WGS sequence"/>
</dbReference>
<dbReference type="InterPro" id="IPR036691">
    <property type="entry name" value="Endo/exonu/phosph_ase_sf"/>
</dbReference>
<accession>Q08RT9</accession>
<evidence type="ECO:0000256" key="4">
    <source>
        <dbReference type="ARBA" id="ARBA00022679"/>
    </source>
</evidence>
<evidence type="ECO:0000259" key="12">
    <source>
        <dbReference type="Pfam" id="PF20750"/>
    </source>
</evidence>
<comment type="cofactor">
    <cofactor evidence="1">
        <name>Mn(2+)</name>
        <dbReference type="ChEBI" id="CHEBI:29035"/>
    </cofactor>
</comment>
<dbReference type="InterPro" id="IPR007012">
    <property type="entry name" value="PolA_pol_cen_dom"/>
</dbReference>
<dbReference type="EMBL" id="AAMD01000177">
    <property type="protein sequence ID" value="EAU63201.1"/>
    <property type="molecule type" value="Genomic_DNA"/>
</dbReference>
<sequence length="1080" mass="119123">MGRIPCAWLPSWPSNVSACAPPSRQGRRAKLRSCTRCGLAQNKGLPGSSISLESSAMSHERFTPSREVYHRIRWDPRFDAREFVIGYDAHAGEMEEVPFAAFVPDGEIPWHRVWYFRRGTHKVWDRKSRTDLLDALASGPAEPAPASSVSPDEAAPVFSPLPSYHYDSREGAWCEHVPSSAASPGALPPPEELTVATFNVLFDLHEAELLDTPRRIPAALSLLRSADADIIALQEVTEPFLRALLETPWIREHYFLSEGPGAATVTPYGQLLLSRFPFASLSQCVFSRDKRVIAGEIRLKGGTLWVATLHLTSHRAHASSSSRAAQLRAIVGWANALGTQGLHSPDVVLAGDFNFSEDAPEGHAFAQHGFTDVWPLLRPGEPGYTFDPERNGLATVMTVSGRRQRLDRVLVRSPSGRLTPRAVTLFGETPLPAPEAPAGGPLFTSDHFGVRCILHRGETRSPAVSRVHLAAPVHESAVVLIPPEAQWGPIQPLRAQHDRNYQRWMPHVTLLYPFVPEEHFLEAEALIAEALKHLEPFQVTLTGFSFFEHPGSVTAWLQPEEHPRGALKSLQAVLEAALPQCDEQGRKSKQGFTPHLSVGQFPRSSLSDIRQKLSAWERDWHPLSFEAREVCLISRRGNDPFEVRRRIALGRAKRSLSEPRSTLHDALSAREGWESSEAHRARIQAVKRLNEVCSRLGLELYPYGSFLMGTSGTGSDVDAVVIGPAHLSREDFAGALLQALTQEKDCEGARFIADAAIPLVKLSLGGVHFDVSYASRPEGVAPCPPAELLARQGERLDLAGFRSLTGWADTDALLECVGREEADLERFRTLLRAVKTWAKARGVYSHALGYLGGFSWAVLTAWACMRAPRDSSRTEEQLLDYFFEMFAAWPWPLPVTLTPGTARYVPEGKRDQMPVVAPALPPRNTARNVSRSTLRVLREELARASEALRRARQEGTAEAWDALFAPVEIPGPTAAQVVVSVEAKAHEDRQVAAGWILGHLTALVYRLEGDRRLFLRPFPPSQPEGPFRIGLSAQGPEAGQALSHHPGAPLQRALDEFRESFHAWSHRPPGASLSVRFTAG</sequence>
<dbReference type="InterPro" id="IPR040459">
    <property type="entry name" value="MJ1316"/>
</dbReference>
<keyword evidence="13" id="KW-0269">Exonuclease</keyword>
<feature type="domain" description="Poly(A) polymerase central" evidence="11">
    <location>
        <begin position="827"/>
        <end position="965"/>
    </location>
</feature>
<keyword evidence="4" id="KW-0808">Transferase</keyword>
<evidence type="ECO:0000256" key="6">
    <source>
        <dbReference type="ARBA" id="ARBA00022741"/>
    </source>
</evidence>
<dbReference type="GO" id="GO:0005524">
    <property type="term" value="F:ATP binding"/>
    <property type="evidence" value="ECO:0007669"/>
    <property type="project" value="UniProtKB-KW"/>
</dbReference>
<dbReference type="Gene3D" id="1.10.1410.10">
    <property type="match status" value="1"/>
</dbReference>
<dbReference type="SUPFAM" id="SSF81301">
    <property type="entry name" value="Nucleotidyltransferase"/>
    <property type="match status" value="1"/>
</dbReference>
<dbReference type="Gene3D" id="3.30.460.10">
    <property type="entry name" value="Beta Polymerase, domain 2"/>
    <property type="match status" value="1"/>
</dbReference>
<dbReference type="GO" id="GO:0006397">
    <property type="term" value="P:mRNA processing"/>
    <property type="evidence" value="ECO:0007669"/>
    <property type="project" value="UniProtKB-KW"/>
</dbReference>
<dbReference type="InterPro" id="IPR043519">
    <property type="entry name" value="NT_sf"/>
</dbReference>
<dbReference type="Pfam" id="PF13563">
    <property type="entry name" value="2_5_RNA_ligase2"/>
    <property type="match status" value="1"/>
</dbReference>
<dbReference type="SUPFAM" id="SSF81631">
    <property type="entry name" value="PAP/OAS1 substrate-binding domain"/>
    <property type="match status" value="1"/>
</dbReference>
<dbReference type="PANTHER" id="PTHR10682:SF10">
    <property type="entry name" value="POLYNUCLEOTIDE ADENYLYLTRANSFERASE"/>
    <property type="match status" value="1"/>
</dbReference>
<dbReference type="InterPro" id="IPR048840">
    <property type="entry name" value="PolA_pol_NTPase"/>
</dbReference>
<evidence type="ECO:0000256" key="3">
    <source>
        <dbReference type="ARBA" id="ARBA00022664"/>
    </source>
</evidence>
<dbReference type="SUPFAM" id="SSF55144">
    <property type="entry name" value="LigT-like"/>
    <property type="match status" value="1"/>
</dbReference>
<feature type="domain" description="Endonuclease/exonuclease/phosphatase" evidence="9">
    <location>
        <begin position="196"/>
        <end position="447"/>
    </location>
</feature>
<dbReference type="CDD" id="cd05402">
    <property type="entry name" value="NT_PAP_TUTase"/>
    <property type="match status" value="1"/>
</dbReference>
<keyword evidence="13" id="KW-0378">Hydrolase</keyword>
<evidence type="ECO:0000256" key="7">
    <source>
        <dbReference type="ARBA" id="ARBA00022840"/>
    </source>
</evidence>
<name>Q08RT9_STIAD</name>
<dbReference type="GO" id="GO:1990817">
    <property type="term" value="F:poly(A) RNA polymerase activity"/>
    <property type="evidence" value="ECO:0007669"/>
    <property type="project" value="InterPro"/>
</dbReference>
<dbReference type="Gene3D" id="3.90.1140.10">
    <property type="entry name" value="Cyclic phosphodiesterase"/>
    <property type="match status" value="1"/>
</dbReference>
<dbReference type="Gene3D" id="3.60.10.10">
    <property type="entry name" value="Endonuclease/exonuclease/phosphatase"/>
    <property type="match status" value="1"/>
</dbReference>
<evidence type="ECO:0000256" key="5">
    <source>
        <dbReference type="ARBA" id="ARBA00022723"/>
    </source>
</evidence>
<dbReference type="PANTHER" id="PTHR10682">
    <property type="entry name" value="POLY A POLYMERASE"/>
    <property type="match status" value="1"/>
</dbReference>
<keyword evidence="6" id="KW-0547">Nucleotide-binding</keyword>
<dbReference type="Pfam" id="PF03372">
    <property type="entry name" value="Exo_endo_phos"/>
    <property type="match status" value="1"/>
</dbReference>
<gene>
    <name evidence="13" type="ORF">STIAU_1758</name>
</gene>
<comment type="cofactor">
    <cofactor evidence="2">
        <name>Mg(2+)</name>
        <dbReference type="ChEBI" id="CHEBI:18420"/>
    </cofactor>
</comment>
<organism evidence="13 14">
    <name type="scientific">Stigmatella aurantiaca (strain DW4/3-1)</name>
    <dbReference type="NCBI Taxonomy" id="378806"/>
    <lineage>
        <taxon>Bacteria</taxon>
        <taxon>Pseudomonadati</taxon>
        <taxon>Myxococcota</taxon>
        <taxon>Myxococcia</taxon>
        <taxon>Myxococcales</taxon>
        <taxon>Cystobacterineae</taxon>
        <taxon>Archangiaceae</taxon>
        <taxon>Stigmatella</taxon>
    </lineage>
</organism>
<dbReference type="Pfam" id="PF04928">
    <property type="entry name" value="PAP_central"/>
    <property type="match status" value="1"/>
</dbReference>
<dbReference type="AlphaFoldDB" id="Q08RT9"/>
<dbReference type="InterPro" id="IPR009097">
    <property type="entry name" value="Cyclic_Pdiesterase"/>
</dbReference>
<dbReference type="Pfam" id="PF20750">
    <property type="entry name" value="PAP_NTPase"/>
    <property type="match status" value="1"/>
</dbReference>
<keyword evidence="3" id="KW-0507">mRNA processing</keyword>
<reference evidence="13 14" key="1">
    <citation type="submission" date="2006-04" db="EMBL/GenBank/DDBJ databases">
        <authorList>
            <person name="Nierman W.C."/>
        </authorList>
    </citation>
    <scope>NUCLEOTIDE SEQUENCE [LARGE SCALE GENOMIC DNA]</scope>
    <source>
        <strain evidence="13 14">DW4/3-1</strain>
    </source>
</reference>
<dbReference type="InterPro" id="IPR005135">
    <property type="entry name" value="Endo/exonuclease/phosphatase"/>
</dbReference>
<dbReference type="SUPFAM" id="SSF56219">
    <property type="entry name" value="DNase I-like"/>
    <property type="match status" value="1"/>
</dbReference>
<evidence type="ECO:0000256" key="1">
    <source>
        <dbReference type="ARBA" id="ARBA00001936"/>
    </source>
</evidence>
<dbReference type="GO" id="GO:0004519">
    <property type="term" value="F:endonuclease activity"/>
    <property type="evidence" value="ECO:0007669"/>
    <property type="project" value="UniProtKB-KW"/>
</dbReference>
<keyword evidence="13" id="KW-0255">Endonuclease</keyword>
<keyword evidence="13" id="KW-0540">Nuclease</keyword>
<dbReference type="CDD" id="cd09080">
    <property type="entry name" value="TDP2"/>
    <property type="match status" value="1"/>
</dbReference>
<keyword evidence="7" id="KW-0067">ATP-binding</keyword>
<evidence type="ECO:0000313" key="13">
    <source>
        <dbReference type="EMBL" id="EAU63201.1"/>
    </source>
</evidence>